<keyword evidence="3 8" id="KW-0540">Nuclease</keyword>
<dbReference type="Pfam" id="PF02130">
    <property type="entry name" value="YbeY"/>
    <property type="match status" value="1"/>
</dbReference>
<dbReference type="SUPFAM" id="SSF55486">
    <property type="entry name" value="Metalloproteases ('zincins'), catalytic domain"/>
    <property type="match status" value="1"/>
</dbReference>
<keyword evidence="5 8" id="KW-0255">Endonuclease</keyword>
<dbReference type="HAMAP" id="MF_00009">
    <property type="entry name" value="Endoribonucl_YbeY"/>
    <property type="match status" value="1"/>
</dbReference>
<dbReference type="InterPro" id="IPR023091">
    <property type="entry name" value="MetalPrtase_cat_dom_sf_prd"/>
</dbReference>
<dbReference type="GO" id="GO:0004222">
    <property type="term" value="F:metalloendopeptidase activity"/>
    <property type="evidence" value="ECO:0007669"/>
    <property type="project" value="InterPro"/>
</dbReference>
<dbReference type="GO" id="GO:0004521">
    <property type="term" value="F:RNA endonuclease activity"/>
    <property type="evidence" value="ECO:0007669"/>
    <property type="project" value="UniProtKB-UniRule"/>
</dbReference>
<keyword evidence="10" id="KW-1185">Reference proteome</keyword>
<accession>A0A432XZH4</accession>
<protein>
    <recommendedName>
        <fullName evidence="8">Endoribonuclease YbeY</fullName>
        <ecNumber evidence="8">3.1.-.-</ecNumber>
    </recommendedName>
</protein>
<dbReference type="Gene3D" id="3.40.390.30">
    <property type="entry name" value="Metalloproteases ('zincins'), catalytic domain"/>
    <property type="match status" value="1"/>
</dbReference>
<dbReference type="PANTHER" id="PTHR46986">
    <property type="entry name" value="ENDORIBONUCLEASE YBEY, CHLOROPLASTIC"/>
    <property type="match status" value="1"/>
</dbReference>
<dbReference type="AlphaFoldDB" id="A0A432XZH4"/>
<sequence>MTVTVDIQDASNGAKLPSTDDIQSWVEAALQGHEWNDGEVELTVRIVAEDEGLELNRDYRERDYATNVLSFPFSAPIPMPVTLLGDLVVCAPVVAREAQEQGKTLDAHWAHMIVHGTLHLLGYDHIEDTEAEHMERLETTILTGLGYSDPYAEVGNQTEQAPANER</sequence>
<reference evidence="10" key="1">
    <citation type="journal article" date="2018" name="Front. Microbiol.">
        <title>Genome-Based Analysis Reveals the Taxonomy and Diversity of the Family Idiomarinaceae.</title>
        <authorList>
            <person name="Liu Y."/>
            <person name="Lai Q."/>
            <person name="Shao Z."/>
        </authorList>
    </citation>
    <scope>NUCLEOTIDE SEQUENCE [LARGE SCALE GENOMIC DNA]</scope>
    <source>
        <strain evidence="10">BH195</strain>
    </source>
</reference>
<keyword evidence="7 8" id="KW-0862">Zinc</keyword>
<keyword evidence="6 8" id="KW-0378">Hydrolase</keyword>
<keyword evidence="2 8" id="KW-0690">Ribosome biogenesis</keyword>
<dbReference type="GO" id="GO:0005737">
    <property type="term" value="C:cytoplasm"/>
    <property type="evidence" value="ECO:0007669"/>
    <property type="project" value="UniProtKB-SubCell"/>
</dbReference>
<proteinExistence type="inferred from homology"/>
<gene>
    <name evidence="8" type="primary">ybeY</name>
    <name evidence="9" type="ORF">CWI69_01590</name>
</gene>
<evidence type="ECO:0000256" key="5">
    <source>
        <dbReference type="ARBA" id="ARBA00022759"/>
    </source>
</evidence>
<dbReference type="GO" id="GO:0006364">
    <property type="term" value="P:rRNA processing"/>
    <property type="evidence" value="ECO:0007669"/>
    <property type="project" value="UniProtKB-UniRule"/>
</dbReference>
<evidence type="ECO:0000256" key="3">
    <source>
        <dbReference type="ARBA" id="ARBA00022722"/>
    </source>
</evidence>
<dbReference type="NCBIfam" id="TIGR00043">
    <property type="entry name" value="rRNA maturation RNase YbeY"/>
    <property type="match status" value="1"/>
</dbReference>
<comment type="caution">
    <text evidence="9">The sequence shown here is derived from an EMBL/GenBank/DDBJ whole genome shotgun (WGS) entry which is preliminary data.</text>
</comment>
<evidence type="ECO:0000256" key="4">
    <source>
        <dbReference type="ARBA" id="ARBA00022723"/>
    </source>
</evidence>
<feature type="binding site" evidence="8">
    <location>
        <position position="115"/>
    </location>
    <ligand>
        <name>Zn(2+)</name>
        <dbReference type="ChEBI" id="CHEBI:29105"/>
        <note>catalytic</note>
    </ligand>
</feature>
<dbReference type="OrthoDB" id="9807740at2"/>
<comment type="similarity">
    <text evidence="1 8">Belongs to the endoribonuclease YbeY family.</text>
</comment>
<evidence type="ECO:0000256" key="1">
    <source>
        <dbReference type="ARBA" id="ARBA00010875"/>
    </source>
</evidence>
<dbReference type="Proteomes" id="UP000287198">
    <property type="component" value="Unassembled WGS sequence"/>
</dbReference>
<evidence type="ECO:0000313" key="10">
    <source>
        <dbReference type="Proteomes" id="UP000287198"/>
    </source>
</evidence>
<evidence type="ECO:0000256" key="8">
    <source>
        <dbReference type="HAMAP-Rule" id="MF_00009"/>
    </source>
</evidence>
<dbReference type="PANTHER" id="PTHR46986:SF1">
    <property type="entry name" value="ENDORIBONUCLEASE YBEY, CHLOROPLASTIC"/>
    <property type="match status" value="1"/>
</dbReference>
<dbReference type="GO" id="GO:0008270">
    <property type="term" value="F:zinc ion binding"/>
    <property type="evidence" value="ECO:0007669"/>
    <property type="project" value="UniProtKB-UniRule"/>
</dbReference>
<organism evidence="9 10">
    <name type="scientific">Pseudidiomarina halophila</name>
    <dbReference type="NCBI Taxonomy" id="1449799"/>
    <lineage>
        <taxon>Bacteria</taxon>
        <taxon>Pseudomonadati</taxon>
        <taxon>Pseudomonadota</taxon>
        <taxon>Gammaproteobacteria</taxon>
        <taxon>Alteromonadales</taxon>
        <taxon>Idiomarinaceae</taxon>
        <taxon>Pseudidiomarina</taxon>
    </lineage>
</organism>
<feature type="binding site" evidence="8">
    <location>
        <position position="125"/>
    </location>
    <ligand>
        <name>Zn(2+)</name>
        <dbReference type="ChEBI" id="CHEBI:29105"/>
        <note>catalytic</note>
    </ligand>
</feature>
<dbReference type="EMBL" id="PIPW01000001">
    <property type="protein sequence ID" value="RUO54148.1"/>
    <property type="molecule type" value="Genomic_DNA"/>
</dbReference>
<feature type="binding site" evidence="8">
    <location>
        <position position="119"/>
    </location>
    <ligand>
        <name>Zn(2+)</name>
        <dbReference type="ChEBI" id="CHEBI:29105"/>
        <note>catalytic</note>
    </ligand>
</feature>
<dbReference type="RefSeq" id="WP_126761279.1">
    <property type="nucleotide sequence ID" value="NZ_JBHLTZ010000004.1"/>
</dbReference>
<comment type="cofactor">
    <cofactor evidence="8">
        <name>Zn(2+)</name>
        <dbReference type="ChEBI" id="CHEBI:29105"/>
    </cofactor>
    <text evidence="8">Binds 1 zinc ion.</text>
</comment>
<comment type="subcellular location">
    <subcellularLocation>
        <location evidence="8">Cytoplasm</location>
    </subcellularLocation>
</comment>
<dbReference type="InterPro" id="IPR002036">
    <property type="entry name" value="YbeY"/>
</dbReference>
<dbReference type="EC" id="3.1.-.-" evidence="8"/>
<dbReference type="PROSITE" id="PS01306">
    <property type="entry name" value="UPF0054"/>
    <property type="match status" value="1"/>
</dbReference>
<name>A0A432XZH4_9GAMM</name>
<evidence type="ECO:0000256" key="2">
    <source>
        <dbReference type="ARBA" id="ARBA00022517"/>
    </source>
</evidence>
<comment type="function">
    <text evidence="8">Single strand-specific metallo-endoribonuclease involved in late-stage 70S ribosome quality control and in maturation of the 3' terminus of the 16S rRNA.</text>
</comment>
<evidence type="ECO:0000256" key="6">
    <source>
        <dbReference type="ARBA" id="ARBA00022801"/>
    </source>
</evidence>
<keyword evidence="4 8" id="KW-0479">Metal-binding</keyword>
<evidence type="ECO:0000313" key="9">
    <source>
        <dbReference type="EMBL" id="RUO54148.1"/>
    </source>
</evidence>
<dbReference type="InterPro" id="IPR020549">
    <property type="entry name" value="YbeY_CS"/>
</dbReference>
<keyword evidence="8" id="KW-0698">rRNA processing</keyword>
<keyword evidence="8" id="KW-0963">Cytoplasm</keyword>
<evidence type="ECO:0000256" key="7">
    <source>
        <dbReference type="ARBA" id="ARBA00022833"/>
    </source>
</evidence>